<dbReference type="InterPro" id="IPR008930">
    <property type="entry name" value="Terpenoid_cyclase/PrenylTrfase"/>
</dbReference>
<dbReference type="PANTHER" id="PTHR11764">
    <property type="entry name" value="TERPENE CYCLASE/MUTASE FAMILY MEMBER"/>
    <property type="match status" value="1"/>
</dbReference>
<dbReference type="GO" id="GO:0005811">
    <property type="term" value="C:lipid droplet"/>
    <property type="evidence" value="ECO:0007669"/>
    <property type="project" value="InterPro"/>
</dbReference>
<comment type="similarity">
    <text evidence="3">Belongs to the terpene cyclase/mutase family.</text>
</comment>
<organism evidence="6 7">
    <name type="scientific">Schizothecium vesticola</name>
    <dbReference type="NCBI Taxonomy" id="314040"/>
    <lineage>
        <taxon>Eukaryota</taxon>
        <taxon>Fungi</taxon>
        <taxon>Dikarya</taxon>
        <taxon>Ascomycota</taxon>
        <taxon>Pezizomycotina</taxon>
        <taxon>Sordariomycetes</taxon>
        <taxon>Sordariomycetidae</taxon>
        <taxon>Sordariales</taxon>
        <taxon>Schizotheciaceae</taxon>
        <taxon>Schizothecium</taxon>
    </lineage>
</organism>
<dbReference type="Proteomes" id="UP001172155">
    <property type="component" value="Unassembled WGS sequence"/>
</dbReference>
<dbReference type="Pfam" id="PF13243">
    <property type="entry name" value="SQHop_cyclase_C"/>
    <property type="match status" value="1"/>
</dbReference>
<dbReference type="NCBIfam" id="TIGR01787">
    <property type="entry name" value="squalene_cyclas"/>
    <property type="match status" value="1"/>
</dbReference>
<accession>A0AA40KBE3</accession>
<evidence type="ECO:0000313" key="7">
    <source>
        <dbReference type="Proteomes" id="UP001172155"/>
    </source>
</evidence>
<evidence type="ECO:0000256" key="3">
    <source>
        <dbReference type="RuleBase" id="RU362003"/>
    </source>
</evidence>
<dbReference type="NCBIfam" id="TIGR01507">
    <property type="entry name" value="hopene_cyclase"/>
    <property type="match status" value="1"/>
</dbReference>
<gene>
    <name evidence="6" type="ORF">B0T18DRAFT_356754</name>
</gene>
<proteinExistence type="inferred from homology"/>
<name>A0AA40KBE3_9PEZI</name>
<reference evidence="6" key="1">
    <citation type="submission" date="2023-06" db="EMBL/GenBank/DDBJ databases">
        <title>Genome-scale phylogeny and comparative genomics of the fungal order Sordariales.</title>
        <authorList>
            <consortium name="Lawrence Berkeley National Laboratory"/>
            <person name="Hensen N."/>
            <person name="Bonometti L."/>
            <person name="Westerberg I."/>
            <person name="Brannstrom I.O."/>
            <person name="Guillou S."/>
            <person name="Cros-Aarteil S."/>
            <person name="Calhoun S."/>
            <person name="Haridas S."/>
            <person name="Kuo A."/>
            <person name="Mondo S."/>
            <person name="Pangilinan J."/>
            <person name="Riley R."/>
            <person name="LaButti K."/>
            <person name="Andreopoulos B."/>
            <person name="Lipzen A."/>
            <person name="Chen C."/>
            <person name="Yanf M."/>
            <person name="Daum C."/>
            <person name="Ng V."/>
            <person name="Clum A."/>
            <person name="Steindorff A."/>
            <person name="Ohm R."/>
            <person name="Martin F."/>
            <person name="Silar P."/>
            <person name="Natvig D."/>
            <person name="Lalanne C."/>
            <person name="Gautier V."/>
            <person name="Ament-velasquez S.L."/>
            <person name="Kruys A."/>
            <person name="Hutchinson M.I."/>
            <person name="Powell A.J."/>
            <person name="Barry K."/>
            <person name="Miller A.N."/>
            <person name="Grigoriev I.V."/>
            <person name="Debuchy R."/>
            <person name="Gladieux P."/>
            <person name="Thoren M.H."/>
            <person name="Johannesson H."/>
        </authorList>
    </citation>
    <scope>NUCLEOTIDE SEQUENCE</scope>
    <source>
        <strain evidence="6">SMH3187-1</strain>
    </source>
</reference>
<feature type="domain" description="Squalene cyclase N-terminal" evidence="5">
    <location>
        <begin position="20"/>
        <end position="317"/>
    </location>
</feature>
<evidence type="ECO:0000313" key="6">
    <source>
        <dbReference type="EMBL" id="KAK0752954.1"/>
    </source>
</evidence>
<feature type="domain" description="Squalene cyclase C-terminal" evidence="4">
    <location>
        <begin position="346"/>
        <end position="718"/>
    </location>
</feature>
<dbReference type="EC" id="5.4.99.-" evidence="3"/>
<dbReference type="InterPro" id="IPR006400">
    <property type="entry name" value="Hopene-cyclase"/>
</dbReference>
<evidence type="ECO:0000256" key="1">
    <source>
        <dbReference type="ARBA" id="ARBA00022737"/>
    </source>
</evidence>
<keyword evidence="2 3" id="KW-0413">Isomerase</keyword>
<dbReference type="Gene3D" id="1.50.10.20">
    <property type="match status" value="2"/>
</dbReference>
<evidence type="ECO:0000259" key="5">
    <source>
        <dbReference type="Pfam" id="PF13249"/>
    </source>
</evidence>
<keyword evidence="7" id="KW-1185">Reference proteome</keyword>
<dbReference type="Pfam" id="PF13249">
    <property type="entry name" value="SQHop_cyclase_N"/>
    <property type="match status" value="1"/>
</dbReference>
<dbReference type="InterPro" id="IPR018333">
    <property type="entry name" value="Squalene_cyclase"/>
</dbReference>
<keyword evidence="1" id="KW-0677">Repeat</keyword>
<dbReference type="EMBL" id="JAUKUD010000001">
    <property type="protein sequence ID" value="KAK0752954.1"/>
    <property type="molecule type" value="Genomic_DNA"/>
</dbReference>
<dbReference type="PANTHER" id="PTHR11764:SF82">
    <property type="entry name" value="TERPENE CYCLASE_MUTASE FAMILY MEMBER"/>
    <property type="match status" value="1"/>
</dbReference>
<dbReference type="SFLD" id="SFLDG01016">
    <property type="entry name" value="Prenyltransferase_Like_2"/>
    <property type="match status" value="1"/>
</dbReference>
<dbReference type="SUPFAM" id="SSF48239">
    <property type="entry name" value="Terpenoid cyclases/Protein prenyltransferases"/>
    <property type="match status" value="2"/>
</dbReference>
<dbReference type="InterPro" id="IPR032696">
    <property type="entry name" value="SQ_cyclase_C"/>
</dbReference>
<comment type="caution">
    <text evidence="6">The sequence shown here is derived from an EMBL/GenBank/DDBJ whole genome shotgun (WGS) entry which is preliminary data.</text>
</comment>
<dbReference type="GO" id="GO:0016866">
    <property type="term" value="F:intramolecular transferase activity"/>
    <property type="evidence" value="ECO:0007669"/>
    <property type="project" value="InterPro"/>
</dbReference>
<evidence type="ECO:0000256" key="2">
    <source>
        <dbReference type="ARBA" id="ARBA00023235"/>
    </source>
</evidence>
<sequence length="730" mass="81359">MINSDPSCQLLQGASDAVHLATQYAKHKVQPDGHWCGPLPSNATVTAEWIIFLQAHQLPISDADRDGYMLHFLSTQQTGGSWAIAPEYPDGGNLSCTIEAYFALKMLGLPPTHTAMLRARDFVLRHGGIEKMRNFTRIFLAMFGLLPWSCVPQMPPELILLPSWFPGINIYRFASWARVAIVPFTLIRTHEPVYALPVLDRNQLYQVQPDFLDELWLDPGTKSIPYAVPILRLLRQAKLLALLFQLADLVLCLVVWCRLTPLRRYSLLACTQWLLERQETSGNWAGLYTVHLAITALLLQGYSLSSDPVRRGIADLHSDGFLFRHESQSDSNSKHSKQGLWMQSCVSPVWDTFLMVRALLDTAPSNTPPDGPNPLITNALAWARPRQITTHPSPQVQADWSVPRPRLPPGGWAFEYHNAQYPDVDDTVIGLLDCLLHDPSPATLYSPLAARAATWLLGMQNRRDGGWAAFDTDNDSYWLNELPFSDMDALCDGSSPDAAGHVLEGFGVLLKLHAHDDDQKGGYRRHDQLFAAVAASCRVGLAYLEHAQEPFGGWFGRWACNYVFGTSNALCGLAYFLDGDEGEERASRMARRGVAWLRSVQNGDGGWGEGLDSYVDVARAGRGPSTPSQTAWALMGLMPYVNADRRHRCCGGDGGLVEAVEKGVRWLIAHQDERHFGEGNGATWSEDVYTGTGFPGHFYLGYDFYRHYFPMMALGRYIRMLEGRPLDGIS</sequence>
<dbReference type="AlphaFoldDB" id="A0AA40KBE3"/>
<protein>
    <recommendedName>
        <fullName evidence="3">Terpene cyclase/mutase family member</fullName>
        <ecNumber evidence="3">5.4.99.-</ecNumber>
    </recommendedName>
</protein>
<dbReference type="GO" id="GO:0016104">
    <property type="term" value="P:triterpenoid biosynthetic process"/>
    <property type="evidence" value="ECO:0007669"/>
    <property type="project" value="InterPro"/>
</dbReference>
<evidence type="ECO:0000259" key="4">
    <source>
        <dbReference type="Pfam" id="PF13243"/>
    </source>
</evidence>
<dbReference type="InterPro" id="IPR032697">
    <property type="entry name" value="SQ_cyclase_N"/>
</dbReference>